<proteinExistence type="predicted"/>
<dbReference type="Pfam" id="PF22311">
    <property type="entry name" value="DUF6970"/>
    <property type="match status" value="1"/>
</dbReference>
<evidence type="ECO:0000259" key="1">
    <source>
        <dbReference type="Pfam" id="PF22311"/>
    </source>
</evidence>
<dbReference type="PROSITE" id="PS51257">
    <property type="entry name" value="PROKAR_LIPOPROTEIN"/>
    <property type="match status" value="1"/>
</dbReference>
<evidence type="ECO:0000313" key="2">
    <source>
        <dbReference type="EMBL" id="SFQ21851.1"/>
    </source>
</evidence>
<organism evidence="2 3">
    <name type="scientific">Pseudarcicella hirudinis</name>
    <dbReference type="NCBI Taxonomy" id="1079859"/>
    <lineage>
        <taxon>Bacteria</taxon>
        <taxon>Pseudomonadati</taxon>
        <taxon>Bacteroidota</taxon>
        <taxon>Cytophagia</taxon>
        <taxon>Cytophagales</taxon>
        <taxon>Flectobacillaceae</taxon>
        <taxon>Pseudarcicella</taxon>
    </lineage>
</organism>
<dbReference type="OrthoDB" id="676710at2"/>
<evidence type="ECO:0000313" key="3">
    <source>
        <dbReference type="Proteomes" id="UP000199306"/>
    </source>
</evidence>
<dbReference type="STRING" id="1079859.SAMN04515674_112105"/>
<dbReference type="AlphaFoldDB" id="A0A1I5WQJ0"/>
<dbReference type="RefSeq" id="WP_092018643.1">
    <property type="nucleotide sequence ID" value="NZ_FOXH01000012.1"/>
</dbReference>
<name>A0A1I5WQJ0_9BACT</name>
<gene>
    <name evidence="2" type="ORF">SAMN04515674_112105</name>
</gene>
<keyword evidence="3" id="KW-1185">Reference proteome</keyword>
<accession>A0A1I5WQJ0</accession>
<dbReference type="EMBL" id="FOXH01000012">
    <property type="protein sequence ID" value="SFQ21851.1"/>
    <property type="molecule type" value="Genomic_DNA"/>
</dbReference>
<dbReference type="Proteomes" id="UP000199306">
    <property type="component" value="Unassembled WGS sequence"/>
</dbReference>
<reference evidence="2 3" key="1">
    <citation type="submission" date="2016-10" db="EMBL/GenBank/DDBJ databases">
        <authorList>
            <person name="de Groot N.N."/>
        </authorList>
    </citation>
    <scope>NUCLEOTIDE SEQUENCE [LARGE SCALE GENOMIC DNA]</scope>
    <source>
        <strain evidence="3">E92,LMG 26720,CCM 7988</strain>
    </source>
</reference>
<dbReference type="InterPro" id="IPR054243">
    <property type="entry name" value="DUF6970"/>
</dbReference>
<sequence>MKKVLFAALILMAGCKKEEVKQSDSSNLSVTTITCTAIAEKIEEAKSGGNKIEVYSYEYKGKTVYLFDTCIGCADNMTIVYDCDGKTLCQFGGIAGFNTCPDFEKTAGNKKLVYKAP</sequence>
<feature type="domain" description="DUF6970" evidence="1">
    <location>
        <begin position="41"/>
        <end position="115"/>
    </location>
</feature>
<protein>
    <recommendedName>
        <fullName evidence="1">DUF6970 domain-containing protein</fullName>
    </recommendedName>
</protein>